<comment type="caution">
    <text evidence="2">The sequence shown here is derived from an EMBL/GenBank/DDBJ whole genome shotgun (WGS) entry which is preliminary data.</text>
</comment>
<evidence type="ECO:0008006" key="4">
    <source>
        <dbReference type="Google" id="ProtNLM"/>
    </source>
</evidence>
<evidence type="ECO:0000256" key="1">
    <source>
        <dbReference type="SAM" id="MobiDB-lite"/>
    </source>
</evidence>
<dbReference type="EMBL" id="JABTTQ020000012">
    <property type="protein sequence ID" value="KAK6144187.1"/>
    <property type="molecule type" value="Genomic_DNA"/>
</dbReference>
<dbReference type="PANTHER" id="PTHR47584:SF14">
    <property type="entry name" value="L10-INTERACTING MYB DOMAIN-CONTAINING PROTEIN-LIKE"/>
    <property type="match status" value="1"/>
</dbReference>
<keyword evidence="3" id="KW-1185">Reference proteome</keyword>
<sequence>MVRTRNQQAIINWRGGAWTELDEACCYEMFFDLCRGRPEISDETTFNDVLIELARRLSHRLWKNFSPLKVKQKIHLLRCQFQSFVQFIEKPGVHFDRATCTLQIHPVYWEHVNVEDNIARYFRTNGFPMYKDCEHTFNTLHAAEIHFDGIPGYSRNLPLEIDSDDSDSEDEEMEDNPAVNAPDEIDMDDVDARSEVDSE</sequence>
<evidence type="ECO:0000313" key="2">
    <source>
        <dbReference type="EMBL" id="KAK6144187.1"/>
    </source>
</evidence>
<organism evidence="2 3">
    <name type="scientific">Rehmannia glutinosa</name>
    <name type="common">Chinese foxglove</name>
    <dbReference type="NCBI Taxonomy" id="99300"/>
    <lineage>
        <taxon>Eukaryota</taxon>
        <taxon>Viridiplantae</taxon>
        <taxon>Streptophyta</taxon>
        <taxon>Embryophyta</taxon>
        <taxon>Tracheophyta</taxon>
        <taxon>Spermatophyta</taxon>
        <taxon>Magnoliopsida</taxon>
        <taxon>eudicotyledons</taxon>
        <taxon>Gunneridae</taxon>
        <taxon>Pentapetalae</taxon>
        <taxon>asterids</taxon>
        <taxon>lamiids</taxon>
        <taxon>Lamiales</taxon>
        <taxon>Orobanchaceae</taxon>
        <taxon>Rehmannieae</taxon>
        <taxon>Rehmannia</taxon>
    </lineage>
</organism>
<gene>
    <name evidence="2" type="ORF">DH2020_021007</name>
</gene>
<proteinExistence type="predicted"/>
<accession>A0ABR0W9W1</accession>
<protein>
    <recommendedName>
        <fullName evidence="4">Myb/SANT-like domain-containing protein</fullName>
    </recommendedName>
</protein>
<reference evidence="2 3" key="1">
    <citation type="journal article" date="2021" name="Comput. Struct. Biotechnol. J.">
        <title>De novo genome assembly of the potent medicinal plant Rehmannia glutinosa using nanopore technology.</title>
        <authorList>
            <person name="Ma L."/>
            <person name="Dong C."/>
            <person name="Song C."/>
            <person name="Wang X."/>
            <person name="Zheng X."/>
            <person name="Niu Y."/>
            <person name="Chen S."/>
            <person name="Feng W."/>
        </authorList>
    </citation>
    <scope>NUCLEOTIDE SEQUENCE [LARGE SCALE GENOMIC DNA]</scope>
    <source>
        <strain evidence="2">DH-2019</strain>
    </source>
</reference>
<dbReference type="Proteomes" id="UP001318860">
    <property type="component" value="Unassembled WGS sequence"/>
</dbReference>
<feature type="compositionally biased region" description="Acidic residues" evidence="1">
    <location>
        <begin position="161"/>
        <end position="175"/>
    </location>
</feature>
<feature type="compositionally biased region" description="Basic and acidic residues" evidence="1">
    <location>
        <begin position="190"/>
        <end position="199"/>
    </location>
</feature>
<name>A0ABR0W9W1_REHGL</name>
<dbReference type="PANTHER" id="PTHR47584">
    <property type="match status" value="1"/>
</dbReference>
<dbReference type="InterPro" id="IPR045026">
    <property type="entry name" value="LIMYB"/>
</dbReference>
<evidence type="ECO:0000313" key="3">
    <source>
        <dbReference type="Proteomes" id="UP001318860"/>
    </source>
</evidence>
<feature type="region of interest" description="Disordered" evidence="1">
    <location>
        <begin position="158"/>
        <end position="199"/>
    </location>
</feature>